<dbReference type="AlphaFoldDB" id="A0A5N4C6Q4"/>
<accession>A0A5N4C6Q4</accession>
<gene>
    <name evidence="1" type="ORF">Cadr_000026811</name>
</gene>
<comment type="caution">
    <text evidence="1">The sequence shown here is derived from an EMBL/GenBank/DDBJ whole genome shotgun (WGS) entry which is preliminary data.</text>
</comment>
<evidence type="ECO:0000313" key="1">
    <source>
        <dbReference type="EMBL" id="KAB1254064.1"/>
    </source>
</evidence>
<name>A0A5N4C6Q4_CAMDR</name>
<protein>
    <submittedName>
        <fullName evidence="1">Uncharacterized protein</fullName>
    </submittedName>
</protein>
<proteinExistence type="predicted"/>
<organism evidence="1 2">
    <name type="scientific">Camelus dromedarius</name>
    <name type="common">Dromedary</name>
    <name type="synonym">Arabian camel</name>
    <dbReference type="NCBI Taxonomy" id="9838"/>
    <lineage>
        <taxon>Eukaryota</taxon>
        <taxon>Metazoa</taxon>
        <taxon>Chordata</taxon>
        <taxon>Craniata</taxon>
        <taxon>Vertebrata</taxon>
        <taxon>Euteleostomi</taxon>
        <taxon>Mammalia</taxon>
        <taxon>Eutheria</taxon>
        <taxon>Laurasiatheria</taxon>
        <taxon>Artiodactyla</taxon>
        <taxon>Tylopoda</taxon>
        <taxon>Camelidae</taxon>
        <taxon>Camelus</taxon>
    </lineage>
</organism>
<evidence type="ECO:0000313" key="2">
    <source>
        <dbReference type="Proteomes" id="UP000299084"/>
    </source>
</evidence>
<keyword evidence="2" id="KW-1185">Reference proteome</keyword>
<dbReference type="EMBL" id="JWIN03000035">
    <property type="protein sequence ID" value="KAB1254064.1"/>
    <property type="molecule type" value="Genomic_DNA"/>
</dbReference>
<dbReference type="Proteomes" id="UP000299084">
    <property type="component" value="Unassembled WGS sequence"/>
</dbReference>
<reference evidence="1 2" key="1">
    <citation type="journal article" date="2019" name="Mol. Ecol. Resour.">
        <title>Improving Illumina assemblies with Hi-C and long reads: an example with the North African dromedary.</title>
        <authorList>
            <person name="Elbers J.P."/>
            <person name="Rogers M.F."/>
            <person name="Perelman P.L."/>
            <person name="Proskuryakova A.A."/>
            <person name="Serdyukova N.A."/>
            <person name="Johnson W.E."/>
            <person name="Horin P."/>
            <person name="Corander J."/>
            <person name="Murphy D."/>
            <person name="Burger P.A."/>
        </authorList>
    </citation>
    <scope>NUCLEOTIDE SEQUENCE [LARGE SCALE GENOMIC DNA]</scope>
    <source>
        <strain evidence="1">Drom800</strain>
        <tissue evidence="1">Blood</tissue>
    </source>
</reference>
<sequence length="147" mass="16598">MVKVLLMSVANAELKNEPSTDAGIGVKKGTDLALEITGEKKNYDYESTVDQTFTYSRDSDGMRNKVAKEKVATAVGQVILRNIHGYCRQIMQTPYCKYHNIYFQSKSEPSLVMILVTDNYSLKDISLLVMRTRAIRQFGSVMIEFAL</sequence>